<dbReference type="EMBL" id="DSVQ01000016">
    <property type="protein sequence ID" value="HGT40353.1"/>
    <property type="molecule type" value="Genomic_DNA"/>
</dbReference>
<evidence type="ECO:0000313" key="3">
    <source>
        <dbReference type="EMBL" id="HGT40353.1"/>
    </source>
</evidence>
<sequence>MRTWITGCCCWVGMLTAALPAADRPRAFIDGTEPGWRTLTLADFEHVNCDPDTWSEKDGVIHCTGKPVGVVRSRQQLGNLELVAEWRHLESGGNSGIFLWAPEAAFANLKPNQLPPGGIEVQVLDHGYVEKYEKATGKKAEWFTTHGDVFPVGSSKMKPFPPVSPNGSRSFPRKQLSRPTPEWNHYYVRAINGEVRLWVNGEEVSGGTECEPRHGYLCLESEGAPVEFRNLRIRELP</sequence>
<evidence type="ECO:0000256" key="1">
    <source>
        <dbReference type="SAM" id="MobiDB-lite"/>
    </source>
</evidence>
<dbReference type="InterPro" id="IPR010496">
    <property type="entry name" value="AL/BT2_dom"/>
</dbReference>
<protein>
    <submittedName>
        <fullName evidence="3">DUF1080 domain-containing protein</fullName>
    </submittedName>
</protein>
<dbReference type="Gene3D" id="2.60.120.560">
    <property type="entry name" value="Exo-inulinase, domain 1"/>
    <property type="match status" value="1"/>
</dbReference>
<dbReference type="AlphaFoldDB" id="A0A7C4LM90"/>
<comment type="caution">
    <text evidence="3">The sequence shown here is derived from an EMBL/GenBank/DDBJ whole genome shotgun (WGS) entry which is preliminary data.</text>
</comment>
<organism evidence="3">
    <name type="scientific">Schlesneria paludicola</name>
    <dbReference type="NCBI Taxonomy" id="360056"/>
    <lineage>
        <taxon>Bacteria</taxon>
        <taxon>Pseudomonadati</taxon>
        <taxon>Planctomycetota</taxon>
        <taxon>Planctomycetia</taxon>
        <taxon>Planctomycetales</taxon>
        <taxon>Planctomycetaceae</taxon>
        <taxon>Schlesneria</taxon>
    </lineage>
</organism>
<name>A0A7C4LM90_9PLAN</name>
<dbReference type="Pfam" id="PF06439">
    <property type="entry name" value="3keto-disac_hyd"/>
    <property type="match status" value="1"/>
</dbReference>
<gene>
    <name evidence="3" type="ORF">ENS64_13995</name>
</gene>
<dbReference type="GO" id="GO:0016787">
    <property type="term" value="F:hydrolase activity"/>
    <property type="evidence" value="ECO:0007669"/>
    <property type="project" value="InterPro"/>
</dbReference>
<feature type="region of interest" description="Disordered" evidence="1">
    <location>
        <begin position="156"/>
        <end position="177"/>
    </location>
</feature>
<feature type="domain" description="3-keto-alpha-glucoside-1,2-lyase/3-keto-2-hydroxy-glucal hydratase" evidence="2">
    <location>
        <begin position="42"/>
        <end position="234"/>
    </location>
</feature>
<accession>A0A7C4LM90</accession>
<proteinExistence type="predicted"/>
<reference evidence="3" key="1">
    <citation type="journal article" date="2020" name="mSystems">
        <title>Genome- and Community-Level Interaction Insights into Carbon Utilization and Element Cycling Functions of Hydrothermarchaeota in Hydrothermal Sediment.</title>
        <authorList>
            <person name="Zhou Z."/>
            <person name="Liu Y."/>
            <person name="Xu W."/>
            <person name="Pan J."/>
            <person name="Luo Z.H."/>
            <person name="Li M."/>
        </authorList>
    </citation>
    <scope>NUCLEOTIDE SEQUENCE [LARGE SCALE GENOMIC DNA]</scope>
    <source>
        <strain evidence="3">SpSt-508</strain>
    </source>
</reference>
<evidence type="ECO:0000259" key="2">
    <source>
        <dbReference type="Pfam" id="PF06439"/>
    </source>
</evidence>